<reference evidence="2 3" key="1">
    <citation type="submission" date="2023-08" db="EMBL/GenBank/DDBJ databases">
        <title>Black Yeasts Isolated from many extreme environments.</title>
        <authorList>
            <person name="Coleine C."/>
            <person name="Stajich J.E."/>
            <person name="Selbmann L."/>
        </authorList>
    </citation>
    <scope>NUCLEOTIDE SEQUENCE [LARGE SCALE GENOMIC DNA]</scope>
    <source>
        <strain evidence="2 3">CCFEE 536</strain>
    </source>
</reference>
<comment type="caution">
    <text evidence="2">The sequence shown here is derived from an EMBL/GenBank/DDBJ whole genome shotgun (WGS) entry which is preliminary data.</text>
</comment>
<proteinExistence type="predicted"/>
<feature type="region of interest" description="Disordered" evidence="1">
    <location>
        <begin position="166"/>
        <end position="197"/>
    </location>
</feature>
<accession>A0ABR0KS65</accession>
<keyword evidence="3" id="KW-1185">Reference proteome</keyword>
<feature type="region of interest" description="Disordered" evidence="1">
    <location>
        <begin position="321"/>
        <end position="388"/>
    </location>
</feature>
<evidence type="ECO:0000313" key="3">
    <source>
        <dbReference type="Proteomes" id="UP001357485"/>
    </source>
</evidence>
<organism evidence="2 3">
    <name type="scientific">Cryomyces antarcticus</name>
    <dbReference type="NCBI Taxonomy" id="329879"/>
    <lineage>
        <taxon>Eukaryota</taxon>
        <taxon>Fungi</taxon>
        <taxon>Dikarya</taxon>
        <taxon>Ascomycota</taxon>
        <taxon>Pezizomycotina</taxon>
        <taxon>Dothideomycetes</taxon>
        <taxon>Dothideomycetes incertae sedis</taxon>
        <taxon>Cryomyces</taxon>
    </lineage>
</organism>
<feature type="compositionally biased region" description="Polar residues" evidence="1">
    <location>
        <begin position="172"/>
        <end position="197"/>
    </location>
</feature>
<dbReference type="EMBL" id="JAVRRA010025076">
    <property type="protein sequence ID" value="KAK5123042.1"/>
    <property type="molecule type" value="Genomic_DNA"/>
</dbReference>
<gene>
    <name evidence="2" type="ORF">LTR16_003897</name>
</gene>
<feature type="compositionally biased region" description="Acidic residues" evidence="1">
    <location>
        <begin position="321"/>
        <end position="339"/>
    </location>
</feature>
<evidence type="ECO:0000313" key="2">
    <source>
        <dbReference type="EMBL" id="KAK5123042.1"/>
    </source>
</evidence>
<dbReference type="Proteomes" id="UP001357485">
    <property type="component" value="Unassembled WGS sequence"/>
</dbReference>
<feature type="region of interest" description="Disordered" evidence="1">
    <location>
        <begin position="241"/>
        <end position="262"/>
    </location>
</feature>
<protein>
    <submittedName>
        <fullName evidence="2">Uncharacterized protein</fullName>
    </submittedName>
</protein>
<sequence length="388" mass="43314">MTLCDKLLEKIAGRGASDKLQVRLVEKELKAVNHPSNPDWQHFARASRVTPVSPNFTMEELQRRKSRPSSGTRHLLVMDFANSEPHRIPQFQISQAQDGEPSRSPLSPNPDDKKNLRVYALWELPEMTGFGRVRHAVTATDAWIEERIVKETGRLWNKPGLEMLGPHPLSRRGSNISVPSSRTTSTANRKTSASESIVQQRFTPSATSTTAAILVEKPNQQRSRRSTIVEPVATVTSHIKSLGVPPPELQAKPSAHPKPTRKDSAVTLGLMRRRPCGLRKTRLVPQIQMRKTAAASQAQAQKKHRSFHTPKRVFIMETAEEAESAIVSDSEDEEDDDDQAKDRGSGEWPDALHTGGKDVYAVVHSQTQSNLTRGLRSESRSRYSQRKG</sequence>
<evidence type="ECO:0000256" key="1">
    <source>
        <dbReference type="SAM" id="MobiDB-lite"/>
    </source>
</evidence>
<name>A0ABR0KS65_9PEZI</name>
<feature type="region of interest" description="Disordered" evidence="1">
    <location>
        <begin position="93"/>
        <end position="112"/>
    </location>
</feature>